<feature type="non-terminal residue" evidence="9">
    <location>
        <position position="1"/>
    </location>
</feature>
<evidence type="ECO:0000313" key="9">
    <source>
        <dbReference type="EMBL" id="TDL29469.1"/>
    </source>
</evidence>
<proteinExistence type="inferred from homology"/>
<evidence type="ECO:0000259" key="7">
    <source>
        <dbReference type="Pfam" id="PF05916"/>
    </source>
</evidence>
<dbReference type="Pfam" id="PF22466">
    <property type="entry name" value="PSF3_N"/>
    <property type="match status" value="1"/>
</dbReference>
<keyword evidence="4 6" id="KW-0235">DNA replication</keyword>
<keyword evidence="5 6" id="KW-0539">Nucleus</keyword>
<sequence length="193" mass="21534">METDYYSIDAILSENQKLQCTFKIDIPDLGYLDGGAERDIKALSKLQLPFWLVPMLLHSDYADCTIPPPFSQRVRNALNAEPRSVKLSGLVGSGGLWYGFGRMIMRQLDDYQAKEISDVLSKTFKERLVDVMDQAHHFGSLGSSAAGVVGGSGNAGEDFREGLDATERELFALAQESAKQTKQWYESSDKMRR</sequence>
<evidence type="ECO:0000256" key="4">
    <source>
        <dbReference type="ARBA" id="ARBA00022705"/>
    </source>
</evidence>
<comment type="function">
    <text evidence="6">The GINS complex plays an essential role in the initiation of DNA replication.</text>
</comment>
<keyword evidence="10" id="KW-1185">Reference proteome</keyword>
<comment type="subunit">
    <text evidence="6">Component of the GINS complex.</text>
</comment>
<dbReference type="CDD" id="cd11713">
    <property type="entry name" value="GINS_A_psf3"/>
    <property type="match status" value="1"/>
</dbReference>
<gene>
    <name evidence="9" type="ORF">BD410DRAFT_779873</name>
</gene>
<dbReference type="VEuPathDB" id="FungiDB:BD410DRAFT_779873"/>
<evidence type="ECO:0000256" key="1">
    <source>
        <dbReference type="ARBA" id="ARBA00004123"/>
    </source>
</evidence>
<evidence type="ECO:0000256" key="6">
    <source>
        <dbReference type="RuleBase" id="RU367161"/>
    </source>
</evidence>
<dbReference type="SUPFAM" id="SSF158573">
    <property type="entry name" value="GINS helical bundle-like"/>
    <property type="match status" value="1"/>
</dbReference>
<reference evidence="9 10" key="1">
    <citation type="submission" date="2018-06" db="EMBL/GenBank/DDBJ databases">
        <title>A transcriptomic atlas of mushroom development highlights an independent origin of complex multicellularity.</title>
        <authorList>
            <consortium name="DOE Joint Genome Institute"/>
            <person name="Krizsan K."/>
            <person name="Almasi E."/>
            <person name="Merenyi Z."/>
            <person name="Sahu N."/>
            <person name="Viragh M."/>
            <person name="Koszo T."/>
            <person name="Mondo S."/>
            <person name="Kiss B."/>
            <person name="Balint B."/>
            <person name="Kues U."/>
            <person name="Barry K."/>
            <person name="Hegedus J.C."/>
            <person name="Henrissat B."/>
            <person name="Johnson J."/>
            <person name="Lipzen A."/>
            <person name="Ohm R."/>
            <person name="Nagy I."/>
            <person name="Pangilinan J."/>
            <person name="Yan J."/>
            <person name="Xiong Y."/>
            <person name="Grigoriev I.V."/>
            <person name="Hibbett D.S."/>
            <person name="Nagy L.G."/>
        </authorList>
    </citation>
    <scope>NUCLEOTIDE SEQUENCE [LARGE SCALE GENOMIC DNA]</scope>
    <source>
        <strain evidence="9 10">SZMC22713</strain>
    </source>
</reference>
<dbReference type="GO" id="GO:1902975">
    <property type="term" value="P:mitotic DNA replication initiation"/>
    <property type="evidence" value="ECO:0007669"/>
    <property type="project" value="TreeGrafter"/>
</dbReference>
<dbReference type="GO" id="GO:0000811">
    <property type="term" value="C:GINS complex"/>
    <property type="evidence" value="ECO:0007669"/>
    <property type="project" value="UniProtKB-UniRule"/>
</dbReference>
<evidence type="ECO:0000256" key="5">
    <source>
        <dbReference type="ARBA" id="ARBA00023242"/>
    </source>
</evidence>
<evidence type="ECO:0000256" key="3">
    <source>
        <dbReference type="ARBA" id="ARBA00015140"/>
    </source>
</evidence>
<feature type="domain" description="GINS subunit" evidence="7">
    <location>
        <begin position="70"/>
        <end position="185"/>
    </location>
</feature>
<protein>
    <recommendedName>
        <fullName evidence="3 6">DNA replication complex GINS protein PSF3</fullName>
    </recommendedName>
</protein>
<dbReference type="AlphaFoldDB" id="A0A4R5XEC6"/>
<comment type="similarity">
    <text evidence="2 6">Belongs to the GINS3/PSF3 family.</text>
</comment>
<dbReference type="Pfam" id="PF05916">
    <property type="entry name" value="Sld5"/>
    <property type="match status" value="1"/>
</dbReference>
<dbReference type="InterPro" id="IPR021151">
    <property type="entry name" value="GINS_A"/>
</dbReference>
<dbReference type="SUPFAM" id="SSF160059">
    <property type="entry name" value="PriA/YqbF domain"/>
    <property type="match status" value="1"/>
</dbReference>
<dbReference type="InterPro" id="IPR038437">
    <property type="entry name" value="GINS_Psf3_sf"/>
</dbReference>
<dbReference type="PANTHER" id="PTHR22768">
    <property type="entry name" value="DNA REPLICATION COMPLEX GINS PROTEIN PSF3"/>
    <property type="match status" value="1"/>
</dbReference>
<dbReference type="Gene3D" id="1.20.58.2050">
    <property type="match status" value="1"/>
</dbReference>
<evidence type="ECO:0000313" key="10">
    <source>
        <dbReference type="Proteomes" id="UP000294933"/>
    </source>
</evidence>
<name>A0A4R5XEC6_9AGAM</name>
<dbReference type="STRING" id="50990.A0A4R5XEC6"/>
<dbReference type="OrthoDB" id="10251744at2759"/>
<dbReference type="EMBL" id="ML170156">
    <property type="protein sequence ID" value="TDL29469.1"/>
    <property type="molecule type" value="Genomic_DNA"/>
</dbReference>
<dbReference type="CDD" id="cd21693">
    <property type="entry name" value="GINS_B_Psf3"/>
    <property type="match status" value="1"/>
</dbReference>
<evidence type="ECO:0000259" key="8">
    <source>
        <dbReference type="Pfam" id="PF22466"/>
    </source>
</evidence>
<dbReference type="Proteomes" id="UP000294933">
    <property type="component" value="Unassembled WGS sequence"/>
</dbReference>
<dbReference type="InterPro" id="IPR036224">
    <property type="entry name" value="GINS_bundle-like_dom_sf"/>
</dbReference>
<dbReference type="InterPro" id="IPR055221">
    <property type="entry name" value="PSF3_N"/>
</dbReference>
<dbReference type="PANTHER" id="PTHR22768:SF0">
    <property type="entry name" value="DNA REPLICATION COMPLEX GINS PROTEIN PSF3"/>
    <property type="match status" value="1"/>
</dbReference>
<organism evidence="9 10">
    <name type="scientific">Rickenella mellea</name>
    <dbReference type="NCBI Taxonomy" id="50990"/>
    <lineage>
        <taxon>Eukaryota</taxon>
        <taxon>Fungi</taxon>
        <taxon>Dikarya</taxon>
        <taxon>Basidiomycota</taxon>
        <taxon>Agaricomycotina</taxon>
        <taxon>Agaricomycetes</taxon>
        <taxon>Hymenochaetales</taxon>
        <taxon>Rickenellaceae</taxon>
        <taxon>Rickenella</taxon>
    </lineage>
</organism>
<comment type="subcellular location">
    <subcellularLocation>
        <location evidence="1 6">Nucleus</location>
    </subcellularLocation>
</comment>
<evidence type="ECO:0000256" key="2">
    <source>
        <dbReference type="ARBA" id="ARBA00006343"/>
    </source>
</evidence>
<feature type="domain" description="DNA replication complex GINS protein PSF3 N-terminal" evidence="8">
    <location>
        <begin position="6"/>
        <end position="56"/>
    </location>
</feature>
<accession>A0A4R5XEC6</accession>
<dbReference type="InterPro" id="IPR010492">
    <property type="entry name" value="GINS_Psf3"/>
</dbReference>